<sequence>MADAMWMKLRKVPWAKFKMAPASKKQVPRILEALASRKGPRAMKAGHDMWVALCSGQVWPAAEPAFPFLVDILGIAQPEVQGEVLDLFLKFATVPNDETAEDWHKRLRMQLHNEHRFINKLSHSQDAIVADKAERLLEMI</sequence>
<comment type="caution">
    <text evidence="1">The sequence shown here is derived from an EMBL/GenBank/DDBJ whole genome shotgun (WGS) entry which is preliminary data.</text>
</comment>
<gene>
    <name evidence="1" type="ORF">JIN83_10025</name>
</gene>
<evidence type="ECO:0000313" key="2">
    <source>
        <dbReference type="Proteomes" id="UP000634206"/>
    </source>
</evidence>
<dbReference type="Proteomes" id="UP000634206">
    <property type="component" value="Unassembled WGS sequence"/>
</dbReference>
<reference evidence="1" key="1">
    <citation type="submission" date="2021-01" db="EMBL/GenBank/DDBJ databases">
        <title>Modified the classification status of verrucomicrobia.</title>
        <authorList>
            <person name="Feng X."/>
        </authorList>
    </citation>
    <scope>NUCLEOTIDE SEQUENCE</scope>
    <source>
        <strain evidence="1">5K15</strain>
    </source>
</reference>
<accession>A0AAE2VCN0</accession>
<keyword evidence="2" id="KW-1185">Reference proteome</keyword>
<organism evidence="1 2">
    <name type="scientific">Oceaniferula flava</name>
    <dbReference type="NCBI Taxonomy" id="2800421"/>
    <lineage>
        <taxon>Bacteria</taxon>
        <taxon>Pseudomonadati</taxon>
        <taxon>Verrucomicrobiota</taxon>
        <taxon>Verrucomicrobiia</taxon>
        <taxon>Verrucomicrobiales</taxon>
        <taxon>Verrucomicrobiaceae</taxon>
        <taxon>Oceaniferula</taxon>
    </lineage>
</organism>
<name>A0AAE2VCN0_9BACT</name>
<dbReference type="EMBL" id="JAENIG010000006">
    <property type="protein sequence ID" value="MBK1855296.1"/>
    <property type="molecule type" value="Genomic_DNA"/>
</dbReference>
<proteinExistence type="predicted"/>
<protein>
    <submittedName>
        <fullName evidence="1">Uncharacterized protein</fullName>
    </submittedName>
</protein>
<evidence type="ECO:0000313" key="1">
    <source>
        <dbReference type="EMBL" id="MBK1855296.1"/>
    </source>
</evidence>
<dbReference type="RefSeq" id="WP_309489909.1">
    <property type="nucleotide sequence ID" value="NZ_JAENIG010000006.1"/>
</dbReference>
<dbReference type="AlphaFoldDB" id="A0AAE2VCN0"/>